<gene>
    <name evidence="1" type="ORF">FLP08_02335</name>
</gene>
<keyword evidence="2" id="KW-1185">Reference proteome</keyword>
<dbReference type="OrthoDB" id="1005072at2"/>
<reference evidence="1 2" key="1">
    <citation type="submission" date="2019-07" db="EMBL/GenBank/DDBJ databases">
        <title>Gramella aestuarii sp. nov., isolated from a tidal flat, and emended description of Gramella echinicola.</title>
        <authorList>
            <person name="Liu L."/>
        </authorList>
    </citation>
    <scope>NUCLEOTIDE SEQUENCE [LARGE SCALE GENOMIC DNA]</scope>
    <source>
        <strain evidence="1 2">BS12</strain>
    </source>
</reference>
<proteinExistence type="predicted"/>
<dbReference type="AlphaFoldDB" id="A0A7M3SXS0"/>
<evidence type="ECO:0000313" key="1">
    <source>
        <dbReference type="EMBL" id="MUP41401.1"/>
    </source>
</evidence>
<dbReference type="InterPro" id="IPR021272">
    <property type="entry name" value="DUF2851"/>
</dbReference>
<dbReference type="RefSeq" id="WP_162430880.1">
    <property type="nucleotide sequence ID" value="NZ_BAABGI010000002.1"/>
</dbReference>
<name>A0A7M3SXS0_9FLAO</name>
<sequence length="427" mass="49815">MREDLLYHLWKFQKFDTEALQTSAGEPVSVIHPGFQNELAGPDFFNSRIQIGDQLWAGNVEIHVRASDWYFHQHETDPNYENVILHVVWEDDSEIYRNDNSIIPTLSLKDRVSPEMLANYSRLLEQIHLKLNCENDFPHFSEFQVEHWLERLYFERLEAKSARILKVLCETGNDWEATLFIMLARSFGSNVNAEAFMSLAQDLDFKIIQKLGNNLFTLEALLLGHAGLIKETDNYGVALKNEYQYLKHKYSLQNEFLPQPQFFKLRPDNFPSLRLAQMAALYSQKKLLFQDLMQVQQLEEIYRIFNVQISDYWKTHYNFGKSHPSRIKKLTRSFIGLLVINCILPMQYCYRQQLGKETETSVQSLLKGLKAEKNTAISIFYEIRPGLASSAMHSQALLHLKQHYCSQNKCLQCELGASLLRKSPKYV</sequence>
<protein>
    <submittedName>
        <fullName evidence="1">DUF2851 family protein</fullName>
    </submittedName>
</protein>
<comment type="caution">
    <text evidence="1">The sequence shown here is derived from an EMBL/GenBank/DDBJ whole genome shotgun (WGS) entry which is preliminary data.</text>
</comment>
<accession>A0A7M3SXS0</accession>
<dbReference type="Proteomes" id="UP000460416">
    <property type="component" value="Unassembled WGS sequence"/>
</dbReference>
<evidence type="ECO:0000313" key="2">
    <source>
        <dbReference type="Proteomes" id="UP000460416"/>
    </source>
</evidence>
<dbReference type="Pfam" id="PF11013">
    <property type="entry name" value="DUF2851"/>
    <property type="match status" value="1"/>
</dbReference>
<dbReference type="EMBL" id="VJVW01000001">
    <property type="protein sequence ID" value="MUP41401.1"/>
    <property type="molecule type" value="Genomic_DNA"/>
</dbReference>
<organism evidence="1 2">
    <name type="scientific">Christiangramia aestuarii</name>
    <dbReference type="NCBI Taxonomy" id="1028746"/>
    <lineage>
        <taxon>Bacteria</taxon>
        <taxon>Pseudomonadati</taxon>
        <taxon>Bacteroidota</taxon>
        <taxon>Flavobacteriia</taxon>
        <taxon>Flavobacteriales</taxon>
        <taxon>Flavobacteriaceae</taxon>
        <taxon>Christiangramia</taxon>
    </lineage>
</organism>